<evidence type="ECO:0000256" key="2">
    <source>
        <dbReference type="ARBA" id="ARBA00007528"/>
    </source>
</evidence>
<evidence type="ECO:0000256" key="4">
    <source>
        <dbReference type="ARBA" id="ARBA00023157"/>
    </source>
</evidence>
<keyword evidence="6" id="KW-0808">Transferase</keyword>
<comment type="function">
    <text evidence="6">Splits internally a 1,3-beta-glucan molecule and transfers the newly generated reducing end (the donor) to the non-reducing end of another 1,3-beta-glucan molecule (the acceptor) forming a 1,3-beta linkage, resulting in the elongation of 1,3-beta-glucan chains in the cell wall.</text>
</comment>
<accession>A0A6A6CKA0</accession>
<keyword evidence="8" id="KW-1185">Reference proteome</keyword>
<sequence>MSELQYYLTPKRAIEPIYPKGNAFWRGNDRFLIKGINYFDRKSKDGISKPTVHDPRIDILTEEYLPNLRRDIEVFQELGLNTVAVSSLDPSRSHDAAVRLLAEAGFYVLVKISEDIRGPELPRNNGSFDSDFDTQEYYTLDPITASLKLVDELADHPNVLGIMVSGDSLRYTSTTKIAEVIHAHIRDIKAFLRQRCGRQIPIGVTNSELLMLRAPALKYFTAGSPSDRIDFFAPDSWSWAHKSSFQISGWKNVVKVMSEVPVPMFLRQYGSYVGKERIWEEVECLYSRDMTGVFSGGCLYTFCDPGHSDYGIVEVGEDDVVRRKPEFETLKQRFRTVNSRLEEEVFEEAVGDYEGWRGEFPETKENRWMATGNMPQFPGDWGEVVSKIQTAQDQGVPYIHQCDRP</sequence>
<dbReference type="PANTHER" id="PTHR31468">
    <property type="entry name" value="1,3-BETA-GLUCANOSYLTRANSFERASE GAS1"/>
    <property type="match status" value="1"/>
</dbReference>
<proteinExistence type="inferred from homology"/>
<keyword evidence="4" id="KW-1015">Disulfide bond</keyword>
<evidence type="ECO:0000256" key="5">
    <source>
        <dbReference type="ARBA" id="ARBA00023180"/>
    </source>
</evidence>
<gene>
    <name evidence="7" type="ORF">M409DRAFT_66824</name>
</gene>
<evidence type="ECO:0000313" key="7">
    <source>
        <dbReference type="EMBL" id="KAF2166382.1"/>
    </source>
</evidence>
<name>A0A6A6CKA0_ZASCE</name>
<dbReference type="GO" id="GO:0042124">
    <property type="term" value="F:1,3-beta-glucanosyltransferase activity"/>
    <property type="evidence" value="ECO:0007669"/>
    <property type="project" value="TreeGrafter"/>
</dbReference>
<organism evidence="7 8">
    <name type="scientific">Zasmidium cellare ATCC 36951</name>
    <dbReference type="NCBI Taxonomy" id="1080233"/>
    <lineage>
        <taxon>Eukaryota</taxon>
        <taxon>Fungi</taxon>
        <taxon>Dikarya</taxon>
        <taxon>Ascomycota</taxon>
        <taxon>Pezizomycotina</taxon>
        <taxon>Dothideomycetes</taxon>
        <taxon>Dothideomycetidae</taxon>
        <taxon>Mycosphaerellales</taxon>
        <taxon>Mycosphaerellaceae</taxon>
        <taxon>Zasmidium</taxon>
    </lineage>
</organism>
<dbReference type="InterPro" id="IPR017853">
    <property type="entry name" value="GH"/>
</dbReference>
<dbReference type="OrthoDB" id="3649192at2759"/>
<keyword evidence="6" id="KW-0449">Lipoprotein</keyword>
<dbReference type="GO" id="GO:0031505">
    <property type="term" value="P:fungal-type cell wall organization"/>
    <property type="evidence" value="ECO:0007669"/>
    <property type="project" value="TreeGrafter"/>
</dbReference>
<dbReference type="PANTHER" id="PTHR31468:SF2">
    <property type="entry name" value="1,3-BETA-GLUCANOSYLTRANSFERASE GAS1"/>
    <property type="match status" value="1"/>
</dbReference>
<dbReference type="Proteomes" id="UP000799537">
    <property type="component" value="Unassembled WGS sequence"/>
</dbReference>
<dbReference type="Gene3D" id="3.20.20.80">
    <property type="entry name" value="Glycosidases"/>
    <property type="match status" value="1"/>
</dbReference>
<reference evidence="7" key="1">
    <citation type="journal article" date="2020" name="Stud. Mycol.">
        <title>101 Dothideomycetes genomes: a test case for predicting lifestyles and emergence of pathogens.</title>
        <authorList>
            <person name="Haridas S."/>
            <person name="Albert R."/>
            <person name="Binder M."/>
            <person name="Bloem J."/>
            <person name="Labutti K."/>
            <person name="Salamov A."/>
            <person name="Andreopoulos B."/>
            <person name="Baker S."/>
            <person name="Barry K."/>
            <person name="Bills G."/>
            <person name="Bluhm B."/>
            <person name="Cannon C."/>
            <person name="Castanera R."/>
            <person name="Culley D."/>
            <person name="Daum C."/>
            <person name="Ezra D."/>
            <person name="Gonzalez J."/>
            <person name="Henrissat B."/>
            <person name="Kuo A."/>
            <person name="Liang C."/>
            <person name="Lipzen A."/>
            <person name="Lutzoni F."/>
            <person name="Magnuson J."/>
            <person name="Mondo S."/>
            <person name="Nolan M."/>
            <person name="Ohm R."/>
            <person name="Pangilinan J."/>
            <person name="Park H.-J."/>
            <person name="Ramirez L."/>
            <person name="Alfaro M."/>
            <person name="Sun H."/>
            <person name="Tritt A."/>
            <person name="Yoshinaga Y."/>
            <person name="Zwiers L.-H."/>
            <person name="Turgeon B."/>
            <person name="Goodwin S."/>
            <person name="Spatafora J."/>
            <person name="Crous P."/>
            <person name="Grigoriev I."/>
        </authorList>
    </citation>
    <scope>NUCLEOTIDE SEQUENCE</scope>
    <source>
        <strain evidence="7">ATCC 36951</strain>
    </source>
</reference>
<evidence type="ECO:0000256" key="3">
    <source>
        <dbReference type="ARBA" id="ARBA00022729"/>
    </source>
</evidence>
<keyword evidence="3" id="KW-0732">Signal</keyword>
<dbReference type="EC" id="2.4.1.-" evidence="6"/>
<evidence type="ECO:0000313" key="8">
    <source>
        <dbReference type="Proteomes" id="UP000799537"/>
    </source>
</evidence>
<evidence type="ECO:0000256" key="6">
    <source>
        <dbReference type="RuleBase" id="RU361209"/>
    </source>
</evidence>
<dbReference type="GO" id="GO:0098552">
    <property type="term" value="C:side of membrane"/>
    <property type="evidence" value="ECO:0007669"/>
    <property type="project" value="UniProtKB-KW"/>
</dbReference>
<keyword evidence="6" id="KW-0336">GPI-anchor</keyword>
<keyword evidence="7" id="KW-0378">Hydrolase</keyword>
<comment type="subcellular location">
    <subcellularLocation>
        <location evidence="1 6">Cell membrane</location>
        <topology evidence="1 6">Lipid-anchor</topology>
        <topology evidence="1 6">GPI-anchor</topology>
    </subcellularLocation>
</comment>
<keyword evidence="6" id="KW-0472">Membrane</keyword>
<dbReference type="GO" id="GO:0016787">
    <property type="term" value="F:hydrolase activity"/>
    <property type="evidence" value="ECO:0007669"/>
    <property type="project" value="UniProtKB-KW"/>
</dbReference>
<keyword evidence="5" id="KW-0325">Glycoprotein</keyword>
<dbReference type="Pfam" id="PF03198">
    <property type="entry name" value="Glyco_hydro_72"/>
    <property type="match status" value="1"/>
</dbReference>
<dbReference type="RefSeq" id="XP_033667271.1">
    <property type="nucleotide sequence ID" value="XM_033817115.1"/>
</dbReference>
<dbReference type="GeneID" id="54570387"/>
<dbReference type="SUPFAM" id="SSF51445">
    <property type="entry name" value="(Trans)glycosidases"/>
    <property type="match status" value="1"/>
</dbReference>
<dbReference type="GO" id="GO:0005886">
    <property type="term" value="C:plasma membrane"/>
    <property type="evidence" value="ECO:0007669"/>
    <property type="project" value="UniProtKB-SubCell"/>
</dbReference>
<protein>
    <recommendedName>
        <fullName evidence="6">1,3-beta-glucanosyltransferase</fullName>
        <ecNumber evidence="6">2.4.1.-</ecNumber>
    </recommendedName>
</protein>
<dbReference type="InterPro" id="IPR004886">
    <property type="entry name" value="Glucanosyltransferase"/>
</dbReference>
<dbReference type="GO" id="GO:0071970">
    <property type="term" value="P:fungal-type cell wall (1-&gt;3)-beta-D-glucan biosynthetic process"/>
    <property type="evidence" value="ECO:0007669"/>
    <property type="project" value="TreeGrafter"/>
</dbReference>
<dbReference type="EMBL" id="ML993597">
    <property type="protein sequence ID" value="KAF2166382.1"/>
    <property type="molecule type" value="Genomic_DNA"/>
</dbReference>
<dbReference type="AlphaFoldDB" id="A0A6A6CKA0"/>
<comment type="similarity">
    <text evidence="2 6">Belongs to the glycosyl hydrolase 72 family.</text>
</comment>
<evidence type="ECO:0000256" key="1">
    <source>
        <dbReference type="ARBA" id="ARBA00004609"/>
    </source>
</evidence>